<dbReference type="PRINTS" id="PR00081">
    <property type="entry name" value="GDHRDH"/>
</dbReference>
<keyword evidence="2" id="KW-0521">NADP</keyword>
<evidence type="ECO:0000313" key="4">
    <source>
        <dbReference type="Proteomes" id="UP000799779"/>
    </source>
</evidence>
<gene>
    <name evidence="3" type="ORF">P154DRAFT_459656</name>
</gene>
<dbReference type="PANTHER" id="PTHR42760">
    <property type="entry name" value="SHORT-CHAIN DEHYDROGENASES/REDUCTASES FAMILY MEMBER"/>
    <property type="match status" value="1"/>
</dbReference>
<comment type="similarity">
    <text evidence="1">Belongs to the short-chain dehydrogenases/reductases (SDR) family.</text>
</comment>
<dbReference type="SUPFAM" id="SSF51735">
    <property type="entry name" value="NAD(P)-binding Rossmann-fold domains"/>
    <property type="match status" value="1"/>
</dbReference>
<organism evidence="3 4">
    <name type="scientific">Amniculicola lignicola CBS 123094</name>
    <dbReference type="NCBI Taxonomy" id="1392246"/>
    <lineage>
        <taxon>Eukaryota</taxon>
        <taxon>Fungi</taxon>
        <taxon>Dikarya</taxon>
        <taxon>Ascomycota</taxon>
        <taxon>Pezizomycotina</taxon>
        <taxon>Dothideomycetes</taxon>
        <taxon>Pleosporomycetidae</taxon>
        <taxon>Pleosporales</taxon>
        <taxon>Amniculicolaceae</taxon>
        <taxon>Amniculicola</taxon>
    </lineage>
</organism>
<dbReference type="Pfam" id="PF13561">
    <property type="entry name" value="adh_short_C2"/>
    <property type="match status" value="1"/>
</dbReference>
<reference evidence="3" key="1">
    <citation type="journal article" date="2020" name="Stud. Mycol.">
        <title>101 Dothideomycetes genomes: a test case for predicting lifestyles and emergence of pathogens.</title>
        <authorList>
            <person name="Haridas S."/>
            <person name="Albert R."/>
            <person name="Binder M."/>
            <person name="Bloem J."/>
            <person name="Labutti K."/>
            <person name="Salamov A."/>
            <person name="Andreopoulos B."/>
            <person name="Baker S."/>
            <person name="Barry K."/>
            <person name="Bills G."/>
            <person name="Bluhm B."/>
            <person name="Cannon C."/>
            <person name="Castanera R."/>
            <person name="Culley D."/>
            <person name="Daum C."/>
            <person name="Ezra D."/>
            <person name="Gonzalez J."/>
            <person name="Henrissat B."/>
            <person name="Kuo A."/>
            <person name="Liang C."/>
            <person name="Lipzen A."/>
            <person name="Lutzoni F."/>
            <person name="Magnuson J."/>
            <person name="Mondo S."/>
            <person name="Nolan M."/>
            <person name="Ohm R."/>
            <person name="Pangilinan J."/>
            <person name="Park H.-J."/>
            <person name="Ramirez L."/>
            <person name="Alfaro M."/>
            <person name="Sun H."/>
            <person name="Tritt A."/>
            <person name="Yoshinaga Y."/>
            <person name="Zwiers L.-H."/>
            <person name="Turgeon B."/>
            <person name="Goodwin S."/>
            <person name="Spatafora J."/>
            <person name="Crous P."/>
            <person name="Grigoriev I."/>
        </authorList>
    </citation>
    <scope>NUCLEOTIDE SEQUENCE</scope>
    <source>
        <strain evidence="3">CBS 123094</strain>
    </source>
</reference>
<dbReference type="GO" id="GO:0016616">
    <property type="term" value="F:oxidoreductase activity, acting on the CH-OH group of donors, NAD or NADP as acceptor"/>
    <property type="evidence" value="ECO:0007669"/>
    <property type="project" value="TreeGrafter"/>
</dbReference>
<dbReference type="InterPro" id="IPR002347">
    <property type="entry name" value="SDR_fam"/>
</dbReference>
<accession>A0A6A5WQ49</accession>
<dbReference type="PRINTS" id="PR00080">
    <property type="entry name" value="SDRFAMILY"/>
</dbReference>
<dbReference type="GO" id="GO:0048038">
    <property type="term" value="F:quinone binding"/>
    <property type="evidence" value="ECO:0007669"/>
    <property type="project" value="TreeGrafter"/>
</dbReference>
<evidence type="ECO:0000313" key="3">
    <source>
        <dbReference type="EMBL" id="KAF2004010.1"/>
    </source>
</evidence>
<dbReference type="PANTHER" id="PTHR42760:SF45">
    <property type="entry name" value="SHORT CHAIN DEHYDROGENASE_REDUCTASE FAMILY PROTEIN, PUTATIVE (AFU_ORTHOLOGUE AFUA_3G09150)-RELATED"/>
    <property type="match status" value="1"/>
</dbReference>
<dbReference type="EMBL" id="ML977569">
    <property type="protein sequence ID" value="KAF2004010.1"/>
    <property type="molecule type" value="Genomic_DNA"/>
</dbReference>
<dbReference type="InterPro" id="IPR020904">
    <property type="entry name" value="Sc_DH/Rdtase_CS"/>
</dbReference>
<dbReference type="CDD" id="cd05233">
    <property type="entry name" value="SDR_c"/>
    <property type="match status" value="1"/>
</dbReference>
<dbReference type="GO" id="GO:0006633">
    <property type="term" value="P:fatty acid biosynthetic process"/>
    <property type="evidence" value="ECO:0007669"/>
    <property type="project" value="TreeGrafter"/>
</dbReference>
<sequence length="271" mass="28978">MYKRKMSAQEILSKTLAQTHPLFNVSFKVVAITGGASGIGLATAQLLVAHGAKVAIADINQCALDKAAASLIELCSNGGEISVSLVDVRKREQVDSWTDQIVAKWGRLDGAANLAGVIPPSINIERVEELNDEDWQFVLDVNITGVMYCMRSQIPNMKERGSIVNASSVAGLGGFAKNAAYTVAKHGVIGLTKTAAKEVGDRGIRVNCIVPGIIDTEMHHESVRIREGETPYEMPLHRKGQPGEVASLIAWLLCDGSQYITGTVQVIDGGL</sequence>
<dbReference type="OrthoDB" id="1669814at2759"/>
<protein>
    <submittedName>
        <fullName evidence="3">NAD(P)-binding protein</fullName>
    </submittedName>
</protein>
<evidence type="ECO:0000256" key="2">
    <source>
        <dbReference type="ARBA" id="ARBA00022857"/>
    </source>
</evidence>
<dbReference type="InterPro" id="IPR036291">
    <property type="entry name" value="NAD(P)-bd_dom_sf"/>
</dbReference>
<name>A0A6A5WQ49_9PLEO</name>
<dbReference type="AlphaFoldDB" id="A0A6A5WQ49"/>
<dbReference type="FunFam" id="3.40.50.720:FF:000084">
    <property type="entry name" value="Short-chain dehydrogenase reductase"/>
    <property type="match status" value="1"/>
</dbReference>
<proteinExistence type="inferred from homology"/>
<evidence type="ECO:0000256" key="1">
    <source>
        <dbReference type="ARBA" id="ARBA00006484"/>
    </source>
</evidence>
<feature type="non-terminal residue" evidence="3">
    <location>
        <position position="271"/>
    </location>
</feature>
<dbReference type="PROSITE" id="PS00061">
    <property type="entry name" value="ADH_SHORT"/>
    <property type="match status" value="1"/>
</dbReference>
<keyword evidence="4" id="KW-1185">Reference proteome</keyword>
<dbReference type="Proteomes" id="UP000799779">
    <property type="component" value="Unassembled WGS sequence"/>
</dbReference>
<dbReference type="Gene3D" id="3.40.50.720">
    <property type="entry name" value="NAD(P)-binding Rossmann-like Domain"/>
    <property type="match status" value="1"/>
</dbReference>